<evidence type="ECO:0000256" key="18">
    <source>
        <dbReference type="SAM" id="MobiDB-lite"/>
    </source>
</evidence>
<evidence type="ECO:0000256" key="15">
    <source>
        <dbReference type="ARBA" id="ARBA00023273"/>
    </source>
</evidence>
<evidence type="ECO:0000256" key="17">
    <source>
        <dbReference type="PROSITE-ProRule" id="PRU00090"/>
    </source>
</evidence>
<feature type="transmembrane region" description="Helical" evidence="19">
    <location>
        <begin position="356"/>
        <end position="378"/>
    </location>
</feature>
<dbReference type="Pfam" id="PF01534">
    <property type="entry name" value="Frizzled"/>
    <property type="match status" value="1"/>
</dbReference>
<feature type="transmembrane region" description="Helical" evidence="19">
    <location>
        <begin position="311"/>
        <end position="335"/>
    </location>
</feature>
<evidence type="ECO:0000256" key="2">
    <source>
        <dbReference type="ARBA" id="ARBA00004651"/>
    </source>
</evidence>
<accession>A0A9P0GJV5</accession>
<name>A0A9P0GJV5_9CUCU</name>
<dbReference type="GO" id="GO:0007224">
    <property type="term" value="P:smoothened signaling pathway"/>
    <property type="evidence" value="ECO:0007669"/>
    <property type="project" value="TreeGrafter"/>
</dbReference>
<dbReference type="Gene3D" id="1.20.1070.10">
    <property type="entry name" value="Rhodopsin 7-helix transmembrane proteins"/>
    <property type="match status" value="1"/>
</dbReference>
<keyword evidence="15" id="KW-0966">Cell projection</keyword>
<feature type="transmembrane region" description="Helical" evidence="19">
    <location>
        <begin position="398"/>
        <end position="424"/>
    </location>
</feature>
<comment type="subcellular location">
    <subcellularLocation>
        <location evidence="2">Cell membrane</location>
        <topology evidence="2">Multi-pass membrane protein</topology>
    </subcellularLocation>
    <subcellularLocation>
        <location evidence="1">Cell projection</location>
        <location evidence="1">Cilium</location>
    </subcellularLocation>
</comment>
<evidence type="ECO:0000259" key="21">
    <source>
        <dbReference type="PROSITE" id="PS50038"/>
    </source>
</evidence>
<comment type="caution">
    <text evidence="17">Lacks conserved residue(s) required for the propagation of feature annotation.</text>
</comment>
<dbReference type="Gene3D" id="1.10.2000.10">
    <property type="entry name" value="Frizzled cysteine-rich domain"/>
    <property type="match status" value="1"/>
</dbReference>
<dbReference type="SMART" id="SM01330">
    <property type="entry name" value="Frizzled"/>
    <property type="match status" value="1"/>
</dbReference>
<feature type="transmembrane region" description="Helical" evidence="19">
    <location>
        <begin position="228"/>
        <end position="249"/>
    </location>
</feature>
<dbReference type="CDD" id="cd15030">
    <property type="entry name" value="7tmF_SMO_homolog"/>
    <property type="match status" value="1"/>
</dbReference>
<dbReference type="GO" id="GO:0071679">
    <property type="term" value="P:commissural neuron axon guidance"/>
    <property type="evidence" value="ECO:0007669"/>
    <property type="project" value="TreeGrafter"/>
</dbReference>
<reference evidence="23" key="1">
    <citation type="submission" date="2022-01" db="EMBL/GenBank/DDBJ databases">
        <authorList>
            <person name="King R."/>
        </authorList>
    </citation>
    <scope>NUCLEOTIDE SEQUENCE</scope>
</reference>
<evidence type="ECO:0000259" key="22">
    <source>
        <dbReference type="PROSITE" id="PS50261"/>
    </source>
</evidence>
<dbReference type="PANTHER" id="PTHR11309">
    <property type="entry name" value="FRIZZLED"/>
    <property type="match status" value="1"/>
</dbReference>
<evidence type="ECO:0000256" key="16">
    <source>
        <dbReference type="ARBA" id="ARBA00035037"/>
    </source>
</evidence>
<dbReference type="OrthoDB" id="10064659at2759"/>
<dbReference type="GO" id="GO:0007417">
    <property type="term" value="P:central nervous system development"/>
    <property type="evidence" value="ECO:0007669"/>
    <property type="project" value="TreeGrafter"/>
</dbReference>
<dbReference type="GO" id="GO:0030425">
    <property type="term" value="C:dendrite"/>
    <property type="evidence" value="ECO:0007669"/>
    <property type="project" value="TreeGrafter"/>
</dbReference>
<evidence type="ECO:0000256" key="5">
    <source>
        <dbReference type="ARBA" id="ARBA00022475"/>
    </source>
</evidence>
<evidence type="ECO:0000256" key="13">
    <source>
        <dbReference type="ARBA" id="ARBA00023180"/>
    </source>
</evidence>
<feature type="signal peptide" evidence="20">
    <location>
        <begin position="1"/>
        <end position="16"/>
    </location>
</feature>
<dbReference type="PROSITE" id="PS50038">
    <property type="entry name" value="FZ"/>
    <property type="match status" value="1"/>
</dbReference>
<dbReference type="CDD" id="cd07451">
    <property type="entry name" value="CRD_SMO"/>
    <property type="match status" value="1"/>
</dbReference>
<keyword evidence="7 20" id="KW-0732">Signal</keyword>
<sequence length="1001" mass="114867">MNFFIILTTYLVFGAAENYDSFKTETSLRNSTYTKYKEQKKFKENTRYKLYDGNLQYCQKSAKCQTLNYSICMGAKLPYHGTTLDLIDLNSQEKVQEKLQVYRYLRYVPKCWAVIQPFLCALYMPKCEDDKVDLPSYEMCKITLEPCKIFYNSSVLPEFLNCDDENLFPFNKCKNDIHEVKFNTTGFCMDPLVKTDKQEWWYPDIENCGLKCKDSLHTENEHYQIHKLIFYCTLLCIFCNIFTITTFVIDWKTANKYPALAIFYVNVCFCISYGGWLVQFLGSETREDIVCKKEGTLRKSEPSATENLSCVIVFVMVYYFMVAGLVWFVIFSYSWHMNSLQALGKLQDRVDRKRAYFHLVAWSFPLMLTITTMAIGEIDGDYVTGICFVGFINKAARAGLLLTPLAATMVVSGYIIVKGLVLLVKVKIDSREIISEHSSRKIRSNIVRMGVFTIFMIVFCIITFVYHHYIFENSQHWDMSLQNYILCKLTSLSSDSTHCKQTARPSVAMLQLQLLAVFGSGIAMASWVWCDATLHSWGRYIRRKFHCEIDEPMKLQKHKIIAQAFAKRKKFNAGGEISILCQNHTDPVGLQFELNSAASNELSTTWAANLPRLVNRRGAVPNEVAYSVSSNNHSLDSEVSLNFRHVSIESRRNSGDSQVSVQIAELKATRKVNSRRHRSRHKSSRHFRSHSKSVGHTSRRLSKNGNKRESSTSIDSALQIINAFTSAGDVKSFKPNMNRRTGNAGLDGPHINNLLSKGKLRIPYNINNHKSGSEDENVSVTISESTFNMKLSNHTNNLDLNDELALKSLREGIHIEELKTSTDTDESEKYNKDYEQEKRNRCGRDSHSSKRSKRRIPRKKYSDSDSNVKSDSSSCPEIKQLVQSSLNSGTSVGNDKNRVSRQSKTSIDVAVQANAQDLDYELKNIKKSEHEKHKSKQMKTKENRSRKEGKNLDVESNRKTRKSKEKYIRYGSSQERRSLNKEDSDEESLIQNNCKIDIIKM</sequence>
<dbReference type="InterPro" id="IPR035683">
    <property type="entry name" value="SMO_7TM"/>
</dbReference>
<feature type="compositionally biased region" description="Basic residues" evidence="18">
    <location>
        <begin position="849"/>
        <end position="859"/>
    </location>
</feature>
<dbReference type="InterPro" id="IPR015526">
    <property type="entry name" value="Frizzled/SFRP"/>
</dbReference>
<feature type="compositionally biased region" description="Basic residues" evidence="18">
    <location>
        <begin position="669"/>
        <end position="702"/>
    </location>
</feature>
<dbReference type="PROSITE" id="PS50261">
    <property type="entry name" value="G_PROTEIN_RECEP_F2_4"/>
    <property type="match status" value="1"/>
</dbReference>
<dbReference type="GO" id="GO:0004930">
    <property type="term" value="F:G protein-coupled receptor activity"/>
    <property type="evidence" value="ECO:0007669"/>
    <property type="project" value="UniProtKB-KW"/>
</dbReference>
<keyword evidence="11" id="KW-1015">Disulfide bond</keyword>
<keyword evidence="8 19" id="KW-1133">Transmembrane helix</keyword>
<keyword evidence="9" id="KW-0297">G-protein coupled receptor</keyword>
<organism evidence="23 24">
    <name type="scientific">Psylliodes chrysocephalus</name>
    <dbReference type="NCBI Taxonomy" id="3402493"/>
    <lineage>
        <taxon>Eukaryota</taxon>
        <taxon>Metazoa</taxon>
        <taxon>Ecdysozoa</taxon>
        <taxon>Arthropoda</taxon>
        <taxon>Hexapoda</taxon>
        <taxon>Insecta</taxon>
        <taxon>Pterygota</taxon>
        <taxon>Neoptera</taxon>
        <taxon>Endopterygota</taxon>
        <taxon>Coleoptera</taxon>
        <taxon>Polyphaga</taxon>
        <taxon>Cucujiformia</taxon>
        <taxon>Chrysomeloidea</taxon>
        <taxon>Chrysomelidae</taxon>
        <taxon>Galerucinae</taxon>
        <taxon>Alticini</taxon>
        <taxon>Psylliodes</taxon>
    </lineage>
</organism>
<evidence type="ECO:0000256" key="8">
    <source>
        <dbReference type="ARBA" id="ARBA00022989"/>
    </source>
</evidence>
<dbReference type="InterPro" id="IPR041771">
    <property type="entry name" value="SMO_CRD"/>
</dbReference>
<feature type="transmembrane region" description="Helical" evidence="19">
    <location>
        <begin position="261"/>
        <end position="278"/>
    </location>
</feature>
<dbReference type="InterPro" id="IPR036790">
    <property type="entry name" value="Frizzled_dom_sf"/>
</dbReference>
<dbReference type="PANTHER" id="PTHR11309:SF35">
    <property type="entry name" value="PROTEIN SMOOTHENED"/>
    <property type="match status" value="1"/>
</dbReference>
<keyword evidence="5" id="KW-1003">Cell membrane</keyword>
<dbReference type="PRINTS" id="PR00489">
    <property type="entry name" value="FRIZZLED"/>
</dbReference>
<feature type="domain" description="FZ" evidence="21">
    <location>
        <begin position="59"/>
        <end position="191"/>
    </location>
</feature>
<evidence type="ECO:0000256" key="14">
    <source>
        <dbReference type="ARBA" id="ARBA00023224"/>
    </source>
</evidence>
<comment type="similarity">
    <text evidence="3">Belongs to the G-protein coupled receptor Fz/Smo family.</text>
</comment>
<dbReference type="InterPro" id="IPR020067">
    <property type="entry name" value="Frizzled_dom"/>
</dbReference>
<evidence type="ECO:0000313" key="23">
    <source>
        <dbReference type="EMBL" id="CAH1113632.1"/>
    </source>
</evidence>
<dbReference type="GO" id="GO:0007389">
    <property type="term" value="P:pattern specification process"/>
    <property type="evidence" value="ECO:0007669"/>
    <property type="project" value="TreeGrafter"/>
</dbReference>
<dbReference type="Pfam" id="PF01392">
    <property type="entry name" value="Fz"/>
    <property type="match status" value="1"/>
</dbReference>
<feature type="region of interest" description="Disordered" evidence="18">
    <location>
        <begin position="924"/>
        <end position="990"/>
    </location>
</feature>
<keyword evidence="6 19" id="KW-0812">Transmembrane</keyword>
<dbReference type="SUPFAM" id="SSF63501">
    <property type="entry name" value="Frizzled cysteine-rich domain"/>
    <property type="match status" value="1"/>
</dbReference>
<protein>
    <recommendedName>
        <fullName evidence="16">Protein smoothened</fullName>
    </recommendedName>
</protein>
<evidence type="ECO:0000256" key="6">
    <source>
        <dbReference type="ARBA" id="ARBA00022692"/>
    </source>
</evidence>
<dbReference type="GO" id="GO:0005929">
    <property type="term" value="C:cilium"/>
    <property type="evidence" value="ECO:0007669"/>
    <property type="project" value="UniProtKB-SubCell"/>
</dbReference>
<keyword evidence="12" id="KW-0675">Receptor</keyword>
<feature type="compositionally biased region" description="Basic and acidic residues" evidence="18">
    <location>
        <begin position="820"/>
        <end position="848"/>
    </location>
</feature>
<gene>
    <name evidence="23" type="ORF">PSYICH_LOCUS13232</name>
</gene>
<evidence type="ECO:0000313" key="24">
    <source>
        <dbReference type="Proteomes" id="UP001153636"/>
    </source>
</evidence>
<evidence type="ECO:0000256" key="19">
    <source>
        <dbReference type="SAM" id="Phobius"/>
    </source>
</evidence>
<feature type="compositionally biased region" description="Basic and acidic residues" evidence="18">
    <location>
        <begin position="939"/>
        <end position="958"/>
    </location>
</feature>
<dbReference type="GO" id="GO:0009888">
    <property type="term" value="P:tissue development"/>
    <property type="evidence" value="ECO:0007669"/>
    <property type="project" value="UniProtKB-ARBA"/>
</dbReference>
<evidence type="ECO:0000256" key="11">
    <source>
        <dbReference type="ARBA" id="ARBA00023157"/>
    </source>
</evidence>
<feature type="transmembrane region" description="Helical" evidence="19">
    <location>
        <begin position="445"/>
        <end position="469"/>
    </location>
</feature>
<keyword evidence="10 19" id="KW-0472">Membrane</keyword>
<dbReference type="EMBL" id="OV651819">
    <property type="protein sequence ID" value="CAH1113632.1"/>
    <property type="molecule type" value="Genomic_DNA"/>
</dbReference>
<evidence type="ECO:0000256" key="7">
    <source>
        <dbReference type="ARBA" id="ARBA00022729"/>
    </source>
</evidence>
<dbReference type="Proteomes" id="UP001153636">
    <property type="component" value="Chromosome 7"/>
</dbReference>
<dbReference type="AlphaFoldDB" id="A0A9P0GJV5"/>
<feature type="chain" id="PRO_5040154816" description="Protein smoothened" evidence="20">
    <location>
        <begin position="17"/>
        <end position="1001"/>
    </location>
</feature>
<dbReference type="InterPro" id="IPR000539">
    <property type="entry name" value="Frizzled/Smoothened_7TM"/>
</dbReference>
<feature type="region of interest" description="Disordered" evidence="18">
    <location>
        <begin position="820"/>
        <end position="908"/>
    </location>
</feature>
<keyword evidence="13" id="KW-0325">Glycoprotein</keyword>
<evidence type="ECO:0000256" key="4">
    <source>
        <dbReference type="ARBA" id="ARBA00022473"/>
    </source>
</evidence>
<keyword evidence="14" id="KW-0807">Transducer</keyword>
<proteinExistence type="inferred from homology"/>
<feature type="compositionally biased region" description="Polar residues" evidence="18">
    <location>
        <begin position="881"/>
        <end position="906"/>
    </location>
</feature>
<evidence type="ECO:0000256" key="10">
    <source>
        <dbReference type="ARBA" id="ARBA00023136"/>
    </source>
</evidence>
<keyword evidence="4" id="KW-0217">Developmental protein</keyword>
<dbReference type="InterPro" id="IPR017981">
    <property type="entry name" value="GPCR_2-like_7TM"/>
</dbReference>
<evidence type="ECO:0000256" key="20">
    <source>
        <dbReference type="SAM" id="SignalP"/>
    </source>
</evidence>
<evidence type="ECO:0000256" key="3">
    <source>
        <dbReference type="ARBA" id="ARBA00008077"/>
    </source>
</evidence>
<evidence type="ECO:0000256" key="1">
    <source>
        <dbReference type="ARBA" id="ARBA00004138"/>
    </source>
</evidence>
<feature type="domain" description="G-protein coupled receptors family 2 profile 2" evidence="22">
    <location>
        <begin position="225"/>
        <end position="494"/>
    </location>
</feature>
<evidence type="ECO:0000256" key="12">
    <source>
        <dbReference type="ARBA" id="ARBA00023170"/>
    </source>
</evidence>
<dbReference type="GO" id="GO:0005886">
    <property type="term" value="C:plasma membrane"/>
    <property type="evidence" value="ECO:0007669"/>
    <property type="project" value="UniProtKB-SubCell"/>
</dbReference>
<dbReference type="SMART" id="SM00063">
    <property type="entry name" value="FRI"/>
    <property type="match status" value="1"/>
</dbReference>
<evidence type="ECO:0000256" key="9">
    <source>
        <dbReference type="ARBA" id="ARBA00023040"/>
    </source>
</evidence>
<dbReference type="GO" id="GO:0005113">
    <property type="term" value="F:patched binding"/>
    <property type="evidence" value="ECO:0007669"/>
    <property type="project" value="TreeGrafter"/>
</dbReference>
<keyword evidence="24" id="KW-1185">Reference proteome</keyword>
<feature type="region of interest" description="Disordered" evidence="18">
    <location>
        <begin position="651"/>
        <end position="713"/>
    </location>
</feature>